<feature type="compositionally biased region" description="Polar residues" evidence="1">
    <location>
        <begin position="46"/>
        <end position="58"/>
    </location>
</feature>
<evidence type="ECO:0000313" key="3">
    <source>
        <dbReference type="Proteomes" id="UP001221898"/>
    </source>
</evidence>
<keyword evidence="3" id="KW-1185">Reference proteome</keyword>
<name>A0AAD7WDM9_9TELE</name>
<accession>A0AAD7WDM9</accession>
<dbReference type="Proteomes" id="UP001221898">
    <property type="component" value="Unassembled WGS sequence"/>
</dbReference>
<evidence type="ECO:0000256" key="1">
    <source>
        <dbReference type="SAM" id="MobiDB-lite"/>
    </source>
</evidence>
<organism evidence="2 3">
    <name type="scientific">Aldrovandia affinis</name>
    <dbReference type="NCBI Taxonomy" id="143900"/>
    <lineage>
        <taxon>Eukaryota</taxon>
        <taxon>Metazoa</taxon>
        <taxon>Chordata</taxon>
        <taxon>Craniata</taxon>
        <taxon>Vertebrata</taxon>
        <taxon>Euteleostomi</taxon>
        <taxon>Actinopterygii</taxon>
        <taxon>Neopterygii</taxon>
        <taxon>Teleostei</taxon>
        <taxon>Notacanthiformes</taxon>
        <taxon>Halosauridae</taxon>
        <taxon>Aldrovandia</taxon>
    </lineage>
</organism>
<protein>
    <submittedName>
        <fullName evidence="2">Uncharacterized protein</fullName>
    </submittedName>
</protein>
<dbReference type="EMBL" id="JAINUG010000139">
    <property type="protein sequence ID" value="KAJ8393192.1"/>
    <property type="molecule type" value="Genomic_DNA"/>
</dbReference>
<dbReference type="AlphaFoldDB" id="A0AAD7WDM9"/>
<gene>
    <name evidence="2" type="ORF">AAFF_G00062640</name>
</gene>
<reference evidence="2" key="1">
    <citation type="journal article" date="2023" name="Science">
        <title>Genome structures resolve the early diversification of teleost fishes.</title>
        <authorList>
            <person name="Parey E."/>
            <person name="Louis A."/>
            <person name="Montfort J."/>
            <person name="Bouchez O."/>
            <person name="Roques C."/>
            <person name="Iampietro C."/>
            <person name="Lluch J."/>
            <person name="Castinel A."/>
            <person name="Donnadieu C."/>
            <person name="Desvignes T."/>
            <person name="Floi Bucao C."/>
            <person name="Jouanno E."/>
            <person name="Wen M."/>
            <person name="Mejri S."/>
            <person name="Dirks R."/>
            <person name="Jansen H."/>
            <person name="Henkel C."/>
            <person name="Chen W.J."/>
            <person name="Zahm M."/>
            <person name="Cabau C."/>
            <person name="Klopp C."/>
            <person name="Thompson A.W."/>
            <person name="Robinson-Rechavi M."/>
            <person name="Braasch I."/>
            <person name="Lecointre G."/>
            <person name="Bobe J."/>
            <person name="Postlethwait J.H."/>
            <person name="Berthelot C."/>
            <person name="Roest Crollius H."/>
            <person name="Guiguen Y."/>
        </authorList>
    </citation>
    <scope>NUCLEOTIDE SEQUENCE</scope>
    <source>
        <strain evidence="2">NC1722</strain>
    </source>
</reference>
<comment type="caution">
    <text evidence="2">The sequence shown here is derived from an EMBL/GenBank/DDBJ whole genome shotgun (WGS) entry which is preliminary data.</text>
</comment>
<proteinExistence type="predicted"/>
<feature type="region of interest" description="Disordered" evidence="1">
    <location>
        <begin position="1"/>
        <end position="58"/>
    </location>
</feature>
<sequence length="85" mass="8807">MTVLAAGGRYPSQGNEQEPSQPAGWRASGGLCPGGLAQAQGFPLEPNNSTLPTDTASAYQVNPHRGLPAMLQGRGGWWDSTLTGL</sequence>
<evidence type="ECO:0000313" key="2">
    <source>
        <dbReference type="EMBL" id="KAJ8393192.1"/>
    </source>
</evidence>